<dbReference type="OrthoDB" id="9773982at2"/>
<dbReference type="Gene3D" id="1.10.860.10">
    <property type="entry name" value="DNAb Helicase, Chain A"/>
    <property type="match status" value="1"/>
</dbReference>
<dbReference type="EC" id="5.6.2.3" evidence="13 14"/>
<protein>
    <recommendedName>
        <fullName evidence="13 14">Replicative DNA helicase</fullName>
        <ecNumber evidence="13 14">5.6.2.3</ecNumber>
    </recommendedName>
</protein>
<comment type="function">
    <text evidence="11 14">The main replicative DNA helicase, it participates in initiation and elongation during chromosome replication. Travels ahead of the DNA replisome, separating dsDNA into templates for DNA synthesis. A processive ATP-dependent 5'-3' DNA helicase it has DNA-dependent ATPase activity.</text>
</comment>
<reference evidence="17" key="1">
    <citation type="submission" date="2016-11" db="EMBL/GenBank/DDBJ databases">
        <title>Mesorhizobium oceanicum sp. nov., isolated from deep seawater in South China Sea.</title>
        <authorList>
            <person name="Fu G.-Y."/>
        </authorList>
    </citation>
    <scope>NUCLEOTIDE SEQUENCE [LARGE SCALE GENOMIC DNA]</scope>
    <source>
        <strain evidence="17">B7</strain>
    </source>
</reference>
<keyword evidence="8 14" id="KW-0067">ATP-binding</keyword>
<accession>A0A1L3SQY1</accession>
<keyword evidence="10" id="KW-0413">Isomerase</keyword>
<dbReference type="AlphaFoldDB" id="A0A1L3SQY1"/>
<dbReference type="Pfam" id="PF00772">
    <property type="entry name" value="DnaB"/>
    <property type="match status" value="1"/>
</dbReference>
<keyword evidence="5 14" id="KW-0547">Nucleotide-binding</keyword>
<dbReference type="InterPro" id="IPR003593">
    <property type="entry name" value="AAA+_ATPase"/>
</dbReference>
<evidence type="ECO:0000256" key="3">
    <source>
        <dbReference type="ARBA" id="ARBA00022515"/>
    </source>
</evidence>
<sequence length="496" mass="55086">MAEAVRKLAVAETPLYREAPNNIEAEQALLGAILVNNDAFYRVSDFLKPPHFYEPLHRKIYEIAGELIRMGKMANPVTMKTFLPADEKVGDITVTHYLARLAAEAVTIINASDYGRAIYDLATRRALITVGEDMVNIAYDAPVDMAPSDQIEDAERRLFELAETGRYDGGFESFTDAVKTAVDMANAAYMRDGHLSGISTGFRDIDRRLGGLQPSDLVILAGRPAMGKTSLATNIAFNIASAYQPAQQADGSFKAANGGVVGFFSLEMSSEQLATRIISEQTEISSSKIRRGEISEADFEKLVACAQMMQKTPLFIDQTGGISIAQLAARARRLKRQRGLDVIVIDYVQLMQGSSSKSNQNRVQEITEITTGLKALAKELQVPIVALSQLSRQVESRDDKRPQLSDLRESGSIEQDADVVLFVYRDEYYMQNKEPEPGTMEHQQWQEKFERVKGKAELIIAKQRHGPTGTVDLAFEGQFTRFSDLAEESHLPERFE</sequence>
<evidence type="ECO:0000256" key="7">
    <source>
        <dbReference type="ARBA" id="ARBA00022806"/>
    </source>
</evidence>
<dbReference type="EMBL" id="CP018171">
    <property type="protein sequence ID" value="APH71770.1"/>
    <property type="molecule type" value="Genomic_DNA"/>
</dbReference>
<dbReference type="InterPro" id="IPR007693">
    <property type="entry name" value="DNA_helicase_DnaB-like_N"/>
</dbReference>
<evidence type="ECO:0000259" key="15">
    <source>
        <dbReference type="PROSITE" id="PS51199"/>
    </source>
</evidence>
<dbReference type="CDD" id="cd00984">
    <property type="entry name" value="DnaB_C"/>
    <property type="match status" value="1"/>
</dbReference>
<dbReference type="RefSeq" id="WP_072603862.1">
    <property type="nucleotide sequence ID" value="NZ_CP018171.1"/>
</dbReference>
<dbReference type="NCBIfam" id="TIGR00665">
    <property type="entry name" value="DnaB"/>
    <property type="match status" value="1"/>
</dbReference>
<dbReference type="SUPFAM" id="SSF48024">
    <property type="entry name" value="N-terminal domain of DnaB helicase"/>
    <property type="match status" value="1"/>
</dbReference>
<dbReference type="PROSITE" id="PS51199">
    <property type="entry name" value="SF4_HELICASE"/>
    <property type="match status" value="1"/>
</dbReference>
<dbReference type="Proteomes" id="UP000182840">
    <property type="component" value="Chromosome"/>
</dbReference>
<evidence type="ECO:0000256" key="14">
    <source>
        <dbReference type="RuleBase" id="RU362085"/>
    </source>
</evidence>
<keyword evidence="6 14" id="KW-0378">Hydrolase</keyword>
<keyword evidence="17" id="KW-1185">Reference proteome</keyword>
<dbReference type="InterPro" id="IPR016136">
    <property type="entry name" value="DNA_helicase_N/primase_C"/>
</dbReference>
<evidence type="ECO:0000256" key="10">
    <source>
        <dbReference type="ARBA" id="ARBA00023235"/>
    </source>
</evidence>
<keyword evidence="4 14" id="KW-0235">DNA replication</keyword>
<dbReference type="GO" id="GO:0005524">
    <property type="term" value="F:ATP binding"/>
    <property type="evidence" value="ECO:0007669"/>
    <property type="project" value="UniProtKB-UniRule"/>
</dbReference>
<dbReference type="InterPro" id="IPR027417">
    <property type="entry name" value="P-loop_NTPase"/>
</dbReference>
<dbReference type="GO" id="GO:0042802">
    <property type="term" value="F:identical protein binding"/>
    <property type="evidence" value="ECO:0007669"/>
    <property type="project" value="UniProtKB-ARBA"/>
</dbReference>
<dbReference type="InterPro" id="IPR007694">
    <property type="entry name" value="DNA_helicase_DnaB-like_C"/>
</dbReference>
<dbReference type="PANTHER" id="PTHR30153:SF2">
    <property type="entry name" value="REPLICATIVE DNA HELICASE"/>
    <property type="match status" value="1"/>
</dbReference>
<evidence type="ECO:0000256" key="8">
    <source>
        <dbReference type="ARBA" id="ARBA00022840"/>
    </source>
</evidence>
<name>A0A1L3SQY1_9HYPH</name>
<evidence type="ECO:0000256" key="2">
    <source>
        <dbReference type="ARBA" id="ARBA00011643"/>
    </source>
</evidence>
<dbReference type="GO" id="GO:0006269">
    <property type="term" value="P:DNA replication, synthesis of primer"/>
    <property type="evidence" value="ECO:0007669"/>
    <property type="project" value="UniProtKB-UniRule"/>
</dbReference>
<dbReference type="PANTHER" id="PTHR30153">
    <property type="entry name" value="REPLICATIVE DNA HELICASE DNAB"/>
    <property type="match status" value="1"/>
</dbReference>
<evidence type="ECO:0000313" key="17">
    <source>
        <dbReference type="Proteomes" id="UP000182840"/>
    </source>
</evidence>
<dbReference type="STRING" id="1670800.BSQ44_10605"/>
<keyword evidence="3 14" id="KW-0639">Primosome</keyword>
<dbReference type="SUPFAM" id="SSF52540">
    <property type="entry name" value="P-loop containing nucleoside triphosphate hydrolases"/>
    <property type="match status" value="1"/>
</dbReference>
<evidence type="ECO:0000256" key="13">
    <source>
        <dbReference type="NCBIfam" id="TIGR00665"/>
    </source>
</evidence>
<evidence type="ECO:0000256" key="12">
    <source>
        <dbReference type="ARBA" id="ARBA00048954"/>
    </source>
</evidence>
<evidence type="ECO:0000256" key="4">
    <source>
        <dbReference type="ARBA" id="ARBA00022705"/>
    </source>
</evidence>
<proteinExistence type="inferred from homology"/>
<comment type="similarity">
    <text evidence="1 14">Belongs to the helicase family. DnaB subfamily.</text>
</comment>
<dbReference type="InterPro" id="IPR036185">
    <property type="entry name" value="DNA_heli_DnaB-like_N_sf"/>
</dbReference>
<comment type="catalytic activity">
    <reaction evidence="12 14">
        <text>ATP + H2O = ADP + phosphate + H(+)</text>
        <dbReference type="Rhea" id="RHEA:13065"/>
        <dbReference type="ChEBI" id="CHEBI:15377"/>
        <dbReference type="ChEBI" id="CHEBI:15378"/>
        <dbReference type="ChEBI" id="CHEBI:30616"/>
        <dbReference type="ChEBI" id="CHEBI:43474"/>
        <dbReference type="ChEBI" id="CHEBI:456216"/>
        <dbReference type="EC" id="5.6.2.3"/>
    </reaction>
</comment>
<evidence type="ECO:0000256" key="11">
    <source>
        <dbReference type="ARBA" id="ARBA00044932"/>
    </source>
</evidence>
<dbReference type="FunFam" id="3.40.50.300:FF:000076">
    <property type="entry name" value="Replicative DNA helicase"/>
    <property type="match status" value="1"/>
</dbReference>
<evidence type="ECO:0000256" key="5">
    <source>
        <dbReference type="ARBA" id="ARBA00022741"/>
    </source>
</evidence>
<dbReference type="Pfam" id="PF03796">
    <property type="entry name" value="DnaB_C"/>
    <property type="match status" value="1"/>
</dbReference>
<evidence type="ECO:0000256" key="9">
    <source>
        <dbReference type="ARBA" id="ARBA00023125"/>
    </source>
</evidence>
<evidence type="ECO:0000256" key="6">
    <source>
        <dbReference type="ARBA" id="ARBA00022801"/>
    </source>
</evidence>
<keyword evidence="7 14" id="KW-0347">Helicase</keyword>
<gene>
    <name evidence="16" type="ORF">BSQ44_10605</name>
</gene>
<dbReference type="GO" id="GO:0016887">
    <property type="term" value="F:ATP hydrolysis activity"/>
    <property type="evidence" value="ECO:0007669"/>
    <property type="project" value="RHEA"/>
</dbReference>
<dbReference type="GO" id="GO:0005829">
    <property type="term" value="C:cytosol"/>
    <property type="evidence" value="ECO:0007669"/>
    <property type="project" value="TreeGrafter"/>
</dbReference>
<dbReference type="GO" id="GO:0043139">
    <property type="term" value="F:5'-3' DNA helicase activity"/>
    <property type="evidence" value="ECO:0007669"/>
    <property type="project" value="UniProtKB-EC"/>
</dbReference>
<dbReference type="KEGG" id="meso:BSQ44_10605"/>
<dbReference type="GO" id="GO:1990077">
    <property type="term" value="C:primosome complex"/>
    <property type="evidence" value="ECO:0007669"/>
    <property type="project" value="UniProtKB-UniRule"/>
</dbReference>
<dbReference type="Gene3D" id="3.40.50.300">
    <property type="entry name" value="P-loop containing nucleotide triphosphate hydrolases"/>
    <property type="match status" value="1"/>
</dbReference>
<evidence type="ECO:0000256" key="1">
    <source>
        <dbReference type="ARBA" id="ARBA00008428"/>
    </source>
</evidence>
<dbReference type="InterPro" id="IPR007692">
    <property type="entry name" value="DNA_helicase_DnaB"/>
</dbReference>
<evidence type="ECO:0000313" key="16">
    <source>
        <dbReference type="EMBL" id="APH71770.1"/>
    </source>
</evidence>
<dbReference type="GO" id="GO:0003677">
    <property type="term" value="F:DNA binding"/>
    <property type="evidence" value="ECO:0007669"/>
    <property type="project" value="UniProtKB-UniRule"/>
</dbReference>
<keyword evidence="9 14" id="KW-0238">DNA-binding</keyword>
<dbReference type="SMART" id="SM00382">
    <property type="entry name" value="AAA"/>
    <property type="match status" value="1"/>
</dbReference>
<dbReference type="NCBIfam" id="NF006606">
    <property type="entry name" value="PRK09165.1"/>
    <property type="match status" value="1"/>
</dbReference>
<organism evidence="16 17">
    <name type="scientific">Aquibium oceanicum</name>
    <dbReference type="NCBI Taxonomy" id="1670800"/>
    <lineage>
        <taxon>Bacteria</taxon>
        <taxon>Pseudomonadati</taxon>
        <taxon>Pseudomonadota</taxon>
        <taxon>Alphaproteobacteria</taxon>
        <taxon>Hyphomicrobiales</taxon>
        <taxon>Phyllobacteriaceae</taxon>
        <taxon>Aquibium</taxon>
    </lineage>
</organism>
<feature type="domain" description="SF4 helicase" evidence="15">
    <location>
        <begin position="191"/>
        <end position="489"/>
    </location>
</feature>
<comment type="subunit">
    <text evidence="2">Homohexamer.</text>
</comment>